<feature type="transmembrane region" description="Helical" evidence="5">
    <location>
        <begin position="165"/>
        <end position="185"/>
    </location>
</feature>
<keyword evidence="2 5" id="KW-0812">Transmembrane</keyword>
<keyword evidence="7" id="KW-0496">Mitochondrion</keyword>
<keyword evidence="3 5" id="KW-1133">Transmembrane helix</keyword>
<gene>
    <name evidence="7" type="primary">nad2</name>
</gene>
<organism evidence="7">
    <name type="scientific">Choreocolax polysiphoniae</name>
    <dbReference type="NCBI Taxonomy" id="282351"/>
    <lineage>
        <taxon>Eukaryota</taxon>
        <taxon>Rhodophyta</taxon>
        <taxon>Florideophyceae</taxon>
        <taxon>Rhodymeniophycidae</taxon>
        <taxon>Gigartinales</taxon>
        <taxon>Choreocolacaceae</taxon>
        <taxon>Choreocolax</taxon>
    </lineage>
</organism>
<sequence length="495" mass="57630">MTINVFCLNIYPLLIEIFLFIIICFCLLFSVILSNSVFYNFPLLLKSVNFFFLQTLFFSLLLLINSNPIFMIFFYDFLICDSFNFYFKFLIIVFLIIWFFIFNQINKILNFEFKVLILLSILSIFLLLQSYDLLIIYINIEFLSLTLYILTSINKNSEFSTEAGLKYFILGAFSSSLLLFGFVLLYSFTGLTNLQDLLIFFLSPALILKNNFNLIILTSLLFIFSSFLFKLGAAPFHYWLPDIYEGSATSITAFFALIPKLAILNLIIRFYLITFFDFTYNDIYIFILISICLSSFVGTLGALVQTKWKRFISFSSVNHTSFFLLNFCTFNLNNLIIYLIIYLVMTSSFFSFFSSYSQVVFFTNTNNRFLTSLKFLNFLNPILAFSFTILLFSLAGVPPLAGFFSKFFILISAISTKLFFLVFFMLILNCVSCFYYIFLIQKIYFINFENIKLPIVTNFTNSNSLILGLLISFIILNFLDFDLFFLIADLTCLSL</sequence>
<evidence type="ECO:0000256" key="4">
    <source>
        <dbReference type="ARBA" id="ARBA00023136"/>
    </source>
</evidence>
<dbReference type="EC" id="1.6.5.3" evidence="7"/>
<evidence type="ECO:0000256" key="2">
    <source>
        <dbReference type="ARBA" id="ARBA00022692"/>
    </source>
</evidence>
<accession>A0A1J0F7C1</accession>
<evidence type="ECO:0000256" key="5">
    <source>
        <dbReference type="SAM" id="Phobius"/>
    </source>
</evidence>
<feature type="transmembrane region" description="Helical" evidence="5">
    <location>
        <begin position="375"/>
        <end position="397"/>
    </location>
</feature>
<keyword evidence="4 5" id="KW-0472">Membrane</keyword>
<feature type="transmembrane region" description="Helical" evidence="5">
    <location>
        <begin position="465"/>
        <end position="488"/>
    </location>
</feature>
<evidence type="ECO:0000313" key="7">
    <source>
        <dbReference type="EMBL" id="APC24883.1"/>
    </source>
</evidence>
<dbReference type="PANTHER" id="PTHR22773">
    <property type="entry name" value="NADH DEHYDROGENASE"/>
    <property type="match status" value="1"/>
</dbReference>
<name>A0A1J0F7C1_9FLOR</name>
<comment type="subcellular location">
    <subcellularLocation>
        <location evidence="1">Membrane</location>
        <topology evidence="1">Multi-pass membrane protein</topology>
    </subcellularLocation>
</comment>
<proteinExistence type="inferred from homology"/>
<evidence type="ECO:0000256" key="1">
    <source>
        <dbReference type="ARBA" id="ARBA00004141"/>
    </source>
</evidence>
<evidence type="ECO:0000259" key="6">
    <source>
        <dbReference type="Pfam" id="PF00361"/>
    </source>
</evidence>
<dbReference type="GO" id="GO:0016491">
    <property type="term" value="F:oxidoreductase activity"/>
    <property type="evidence" value="ECO:0007669"/>
    <property type="project" value="UniProtKB-KW"/>
</dbReference>
<feature type="transmembrane region" description="Helical" evidence="5">
    <location>
        <begin position="284"/>
        <end position="304"/>
    </location>
</feature>
<keyword evidence="7" id="KW-0560">Oxidoreductase</keyword>
<dbReference type="AlphaFoldDB" id="A0A1J0F7C1"/>
<dbReference type="GO" id="GO:0042773">
    <property type="term" value="P:ATP synthesis coupled electron transport"/>
    <property type="evidence" value="ECO:0007669"/>
    <property type="project" value="InterPro"/>
</dbReference>
<feature type="transmembrane region" description="Helical" evidence="5">
    <location>
        <begin position="418"/>
        <end position="445"/>
    </location>
</feature>
<dbReference type="GeneID" id="30413304"/>
<protein>
    <submittedName>
        <fullName evidence="7">NADH dehydrogenase subunit 2</fullName>
        <ecNumber evidence="7">1.6.5.3</ecNumber>
    </submittedName>
</protein>
<reference evidence="7" key="1">
    <citation type="journal article" date="2016" name="Genome Biol. Evol.">
        <title>Red Algal Mitochondrial Genomes are More Complete than Previously Reported.</title>
        <authorList>
            <person name="Salomaki E.D."/>
            <person name="Lane C.E."/>
        </authorList>
    </citation>
    <scope>NUCLEOTIDE SEQUENCE</scope>
</reference>
<dbReference type="HAMAP" id="MF_00445">
    <property type="entry name" value="NDH1_NuoN_1"/>
    <property type="match status" value="1"/>
</dbReference>
<feature type="transmembrane region" description="Helical" evidence="5">
    <location>
        <begin position="85"/>
        <end position="102"/>
    </location>
</feature>
<dbReference type="Pfam" id="PF00361">
    <property type="entry name" value="Proton_antipo_M"/>
    <property type="match status" value="1"/>
</dbReference>
<geneLocation type="mitochondrion" evidence="7"/>
<feature type="transmembrane region" description="Helical" evidence="5">
    <location>
        <begin position="335"/>
        <end position="355"/>
    </location>
</feature>
<dbReference type="NCBIfam" id="TIGR01770">
    <property type="entry name" value="NDH_I_N"/>
    <property type="match status" value="1"/>
</dbReference>
<feature type="domain" description="NADH:quinone oxidoreductase/Mrp antiporter transmembrane" evidence="6">
    <location>
        <begin position="130"/>
        <end position="429"/>
    </location>
</feature>
<dbReference type="EMBL" id="KX687877">
    <property type="protein sequence ID" value="APC24883.1"/>
    <property type="molecule type" value="Genomic_DNA"/>
</dbReference>
<evidence type="ECO:0000256" key="3">
    <source>
        <dbReference type="ARBA" id="ARBA00022989"/>
    </source>
</evidence>
<dbReference type="GO" id="GO:0016020">
    <property type="term" value="C:membrane"/>
    <property type="evidence" value="ECO:0007669"/>
    <property type="project" value="UniProtKB-SubCell"/>
</dbReference>
<dbReference type="InterPro" id="IPR010096">
    <property type="entry name" value="NADH-Q_OxRdtase_suN/2"/>
</dbReference>
<feature type="transmembrane region" description="Helical" evidence="5">
    <location>
        <begin position="251"/>
        <end position="272"/>
    </location>
</feature>
<dbReference type="RefSeq" id="YP_009325891.1">
    <property type="nucleotide sequence ID" value="NC_032002.1"/>
</dbReference>
<feature type="transmembrane region" description="Helical" evidence="5">
    <location>
        <begin position="17"/>
        <end position="38"/>
    </location>
</feature>
<feature type="transmembrane region" description="Helical" evidence="5">
    <location>
        <begin position="215"/>
        <end position="239"/>
    </location>
</feature>
<feature type="transmembrane region" description="Helical" evidence="5">
    <location>
        <begin position="109"/>
        <end position="128"/>
    </location>
</feature>
<dbReference type="GO" id="GO:0008137">
    <property type="term" value="F:NADH dehydrogenase (ubiquinone) activity"/>
    <property type="evidence" value="ECO:0007669"/>
    <property type="project" value="InterPro"/>
</dbReference>
<feature type="transmembrane region" description="Helical" evidence="5">
    <location>
        <begin position="50"/>
        <end position="73"/>
    </location>
</feature>
<dbReference type="InterPro" id="IPR001750">
    <property type="entry name" value="ND/Mrp_TM"/>
</dbReference>